<feature type="transmembrane region" description="Helical" evidence="7">
    <location>
        <begin position="246"/>
        <end position="266"/>
    </location>
</feature>
<reference evidence="9 10" key="1">
    <citation type="submission" date="2016-02" db="EMBL/GenBank/DDBJ databases">
        <authorList>
            <person name="Wen L."/>
            <person name="He K."/>
            <person name="Yang H."/>
        </authorList>
    </citation>
    <scope>NUCLEOTIDE SEQUENCE [LARGE SCALE GENOMIC DNA]</scope>
    <source>
        <strain evidence="9 10">CD11_3</strain>
    </source>
</reference>
<feature type="transmembrane region" description="Helical" evidence="7">
    <location>
        <begin position="15"/>
        <end position="36"/>
    </location>
</feature>
<gene>
    <name evidence="9" type="ORF">AYL44_04530</name>
</gene>
<evidence type="ECO:0000259" key="8">
    <source>
        <dbReference type="PROSITE" id="PS50928"/>
    </source>
</evidence>
<keyword evidence="3" id="KW-1003">Cell membrane</keyword>
<dbReference type="PROSITE" id="PS50928">
    <property type="entry name" value="ABC_TM1"/>
    <property type="match status" value="1"/>
</dbReference>
<dbReference type="GO" id="GO:0005886">
    <property type="term" value="C:plasma membrane"/>
    <property type="evidence" value="ECO:0007669"/>
    <property type="project" value="UniProtKB-SubCell"/>
</dbReference>
<dbReference type="OrthoDB" id="2063054at2"/>
<dbReference type="InterPro" id="IPR000515">
    <property type="entry name" value="MetI-like"/>
</dbReference>
<evidence type="ECO:0000313" key="10">
    <source>
        <dbReference type="Proteomes" id="UP000076998"/>
    </source>
</evidence>
<keyword evidence="5 7" id="KW-1133">Transmembrane helix</keyword>
<evidence type="ECO:0000256" key="4">
    <source>
        <dbReference type="ARBA" id="ARBA00022692"/>
    </source>
</evidence>
<dbReference type="PANTHER" id="PTHR43744:SF12">
    <property type="entry name" value="ABC TRANSPORTER PERMEASE PROTEIN MG189-RELATED"/>
    <property type="match status" value="1"/>
</dbReference>
<comment type="subcellular location">
    <subcellularLocation>
        <location evidence="1 7">Cell membrane</location>
        <topology evidence="1 7">Multi-pass membrane protein</topology>
    </subcellularLocation>
</comment>
<evidence type="ECO:0000256" key="6">
    <source>
        <dbReference type="ARBA" id="ARBA00023136"/>
    </source>
</evidence>
<feature type="transmembrane region" description="Helical" evidence="7">
    <location>
        <begin position="76"/>
        <end position="99"/>
    </location>
</feature>
<dbReference type="InterPro" id="IPR035906">
    <property type="entry name" value="MetI-like_sf"/>
</dbReference>
<keyword evidence="4 7" id="KW-0812">Transmembrane</keyword>
<evidence type="ECO:0000256" key="2">
    <source>
        <dbReference type="ARBA" id="ARBA00022448"/>
    </source>
</evidence>
<dbReference type="PANTHER" id="PTHR43744">
    <property type="entry name" value="ABC TRANSPORTER PERMEASE PROTEIN MG189-RELATED-RELATED"/>
    <property type="match status" value="1"/>
</dbReference>
<feature type="transmembrane region" description="Helical" evidence="7">
    <location>
        <begin position="147"/>
        <end position="165"/>
    </location>
</feature>
<dbReference type="Proteomes" id="UP000076998">
    <property type="component" value="Unassembled WGS sequence"/>
</dbReference>
<accession>A0A177KEQ2</accession>
<dbReference type="GO" id="GO:0055085">
    <property type="term" value="P:transmembrane transport"/>
    <property type="evidence" value="ECO:0007669"/>
    <property type="project" value="InterPro"/>
</dbReference>
<dbReference type="CDD" id="cd06261">
    <property type="entry name" value="TM_PBP2"/>
    <property type="match status" value="1"/>
</dbReference>
<comment type="similarity">
    <text evidence="7">Belongs to the binding-protein-dependent transport system permease family.</text>
</comment>
<feature type="transmembrane region" description="Helical" evidence="7">
    <location>
        <begin position="214"/>
        <end position="234"/>
    </location>
</feature>
<feature type="domain" description="ABC transmembrane type-1" evidence="8">
    <location>
        <begin position="76"/>
        <end position="266"/>
    </location>
</feature>
<evidence type="ECO:0000256" key="5">
    <source>
        <dbReference type="ARBA" id="ARBA00022989"/>
    </source>
</evidence>
<keyword evidence="2 7" id="KW-0813">Transport</keyword>
<comment type="caution">
    <text evidence="9">The sequence shown here is derived from an EMBL/GenBank/DDBJ whole genome shotgun (WGS) entry which is preliminary data.</text>
</comment>
<name>A0A177KEQ2_9MICO</name>
<evidence type="ECO:0000313" key="9">
    <source>
        <dbReference type="EMBL" id="OAH51516.1"/>
    </source>
</evidence>
<evidence type="ECO:0000256" key="1">
    <source>
        <dbReference type="ARBA" id="ARBA00004651"/>
    </source>
</evidence>
<dbReference type="EMBL" id="LSTV01000001">
    <property type="protein sequence ID" value="OAH51516.1"/>
    <property type="molecule type" value="Genomic_DNA"/>
</dbReference>
<feature type="transmembrane region" description="Helical" evidence="7">
    <location>
        <begin position="186"/>
        <end position="208"/>
    </location>
</feature>
<dbReference type="Gene3D" id="1.10.3720.10">
    <property type="entry name" value="MetI-like"/>
    <property type="match status" value="1"/>
</dbReference>
<feature type="transmembrane region" description="Helical" evidence="7">
    <location>
        <begin position="111"/>
        <end position="135"/>
    </location>
</feature>
<evidence type="ECO:0000256" key="3">
    <source>
        <dbReference type="ARBA" id="ARBA00022475"/>
    </source>
</evidence>
<dbReference type="AlphaFoldDB" id="A0A177KEQ2"/>
<protein>
    <recommendedName>
        <fullName evidence="8">ABC transmembrane type-1 domain-containing protein</fullName>
    </recommendedName>
</protein>
<dbReference type="Pfam" id="PF00528">
    <property type="entry name" value="BPD_transp_1"/>
    <property type="match status" value="1"/>
</dbReference>
<evidence type="ECO:0000256" key="7">
    <source>
        <dbReference type="RuleBase" id="RU363032"/>
    </source>
</evidence>
<dbReference type="RefSeq" id="WP_064002024.1">
    <property type="nucleotide sequence ID" value="NZ_LSTV01000001.1"/>
</dbReference>
<proteinExistence type="inferred from homology"/>
<keyword evidence="6 7" id="KW-0472">Membrane</keyword>
<dbReference type="SUPFAM" id="SSF161098">
    <property type="entry name" value="MetI-like"/>
    <property type="match status" value="1"/>
</dbReference>
<sequence length="282" mass="30802">MTVVGNPVRRRVELALRYVVLVILAILFLLPLYVMVKTAVSQPSDVTSKQFVWWPADPNWGKFAEIFADERFGQSLITSTIMAVSMTVGQIVIGALAGYGLARIPNRASKFLLAVTVTMLLIPSATTFLPNYLIVSWLGWTETLQGIVVPTLFTAFNVFLFRQFFLSFPKELEEAGKLDGLGYIGTFLRVVLPNSLTFAAALTVLGFLGAWNAFLWPLVVAGTGFGALTVQVYLSSFITAQTFDYTGLFAAGFLASIPVLLVFILLQRWLLRGVAETGLGGA</sequence>
<organism evidence="9 10">
    <name type="scientific">Microbacterium oleivorans</name>
    <dbReference type="NCBI Taxonomy" id="273677"/>
    <lineage>
        <taxon>Bacteria</taxon>
        <taxon>Bacillati</taxon>
        <taxon>Actinomycetota</taxon>
        <taxon>Actinomycetes</taxon>
        <taxon>Micrococcales</taxon>
        <taxon>Microbacteriaceae</taxon>
        <taxon>Microbacterium</taxon>
    </lineage>
</organism>